<name>A0A9W4WHM8_9PEZI</name>
<dbReference type="EMBL" id="CAMGZC010000231">
    <property type="protein sequence ID" value="CAI0645301.1"/>
    <property type="molecule type" value="Genomic_DNA"/>
</dbReference>
<accession>A0A9W4WHM8</accession>
<feature type="region of interest" description="Disordered" evidence="1">
    <location>
        <begin position="257"/>
        <end position="295"/>
    </location>
</feature>
<feature type="transmembrane region" description="Helical" evidence="2">
    <location>
        <begin position="200"/>
        <end position="228"/>
    </location>
</feature>
<sequence>MTCTVVIRVLGTQESLVTPGDAIASFISAQHALYDAGLITQQFVRDNKAFALYHALGPQKWNIVMLTVVFHFQSRNGMPFLLTGIGKRSPFMPSIIMAKAPQLYLSFWYLAYNSLLTRLEMSREWALFCYATQLIKLPSGQQIATYRLQLPYTYSITLMILSTLMHWLMSNSLFVMVFLGDYYLPWQRFGRDTTGLPEDAAVVVGTLSLPVLILIVLGSLMAIFPIAVSRRSLPGSMPIVGSNSLAMMAACRVSPLSKVPRSSDDDSEPNNEQDTELEEVVPESSMDTSNGSAMSDLVPDKNIALHLLKWGEVDMPDEWYRRVEWQCRTTEGFKPLGFGTTLDELSTPIEGRWYM</sequence>
<evidence type="ECO:0000256" key="1">
    <source>
        <dbReference type="SAM" id="MobiDB-lite"/>
    </source>
</evidence>
<evidence type="ECO:0000256" key="2">
    <source>
        <dbReference type="SAM" id="Phobius"/>
    </source>
</evidence>
<gene>
    <name evidence="3" type="ORF">CGXH109_LOCUS44076</name>
</gene>
<keyword evidence="2" id="KW-1133">Transmembrane helix</keyword>
<proteinExistence type="predicted"/>
<keyword evidence="2" id="KW-0812">Transmembrane</keyword>
<dbReference type="PANTHER" id="PTHR35395">
    <property type="entry name" value="DUF6536 DOMAIN-CONTAINING PROTEIN"/>
    <property type="match status" value="1"/>
</dbReference>
<feature type="compositionally biased region" description="Acidic residues" evidence="1">
    <location>
        <begin position="265"/>
        <end position="281"/>
    </location>
</feature>
<reference evidence="3" key="1">
    <citation type="submission" date="2022-08" db="EMBL/GenBank/DDBJ databases">
        <authorList>
            <person name="Giroux E."/>
            <person name="Giroux E."/>
        </authorList>
    </citation>
    <scope>NUCLEOTIDE SEQUENCE</scope>
    <source>
        <strain evidence="3">H1091258</strain>
    </source>
</reference>
<comment type="caution">
    <text evidence="3">The sequence shown here is derived from an EMBL/GenBank/DDBJ whole genome shotgun (WGS) entry which is preliminary data.</text>
</comment>
<organism evidence="3 4">
    <name type="scientific">Colletotrichum noveboracense</name>
    <dbReference type="NCBI Taxonomy" id="2664923"/>
    <lineage>
        <taxon>Eukaryota</taxon>
        <taxon>Fungi</taxon>
        <taxon>Dikarya</taxon>
        <taxon>Ascomycota</taxon>
        <taxon>Pezizomycotina</taxon>
        <taxon>Sordariomycetes</taxon>
        <taxon>Hypocreomycetidae</taxon>
        <taxon>Glomerellales</taxon>
        <taxon>Glomerellaceae</taxon>
        <taxon>Colletotrichum</taxon>
        <taxon>Colletotrichum gloeosporioides species complex</taxon>
    </lineage>
</organism>
<dbReference type="PANTHER" id="PTHR35395:SF1">
    <property type="entry name" value="DUF6536 DOMAIN-CONTAINING PROTEIN"/>
    <property type="match status" value="1"/>
</dbReference>
<keyword evidence="4" id="KW-1185">Reference proteome</keyword>
<feature type="transmembrane region" description="Helical" evidence="2">
    <location>
        <begin position="156"/>
        <end position="180"/>
    </location>
</feature>
<evidence type="ECO:0000313" key="4">
    <source>
        <dbReference type="Proteomes" id="UP001152533"/>
    </source>
</evidence>
<keyword evidence="2" id="KW-0472">Membrane</keyword>
<dbReference type="Proteomes" id="UP001152533">
    <property type="component" value="Unassembled WGS sequence"/>
</dbReference>
<protein>
    <submittedName>
        <fullName evidence="3">Uncharacterized protein</fullName>
    </submittedName>
</protein>
<evidence type="ECO:0000313" key="3">
    <source>
        <dbReference type="EMBL" id="CAI0645301.1"/>
    </source>
</evidence>
<dbReference type="AlphaFoldDB" id="A0A9W4WHM8"/>